<evidence type="ECO:0000256" key="6">
    <source>
        <dbReference type="ARBA" id="ARBA00022692"/>
    </source>
</evidence>
<feature type="binding site" evidence="22">
    <location>
        <position position="465"/>
    </location>
    <ligand>
        <name>Mg(2+)</name>
        <dbReference type="ChEBI" id="CHEBI:18420"/>
    </ligand>
</feature>
<evidence type="ECO:0000256" key="17">
    <source>
        <dbReference type="ARBA" id="ARBA00050913"/>
    </source>
</evidence>
<dbReference type="FunFam" id="3.40.1110.10:FF:000048">
    <property type="entry name" value="Phospholipid-transporting ATPase"/>
    <property type="match status" value="1"/>
</dbReference>
<feature type="binding site" evidence="21">
    <location>
        <position position="465"/>
    </location>
    <ligand>
        <name>ATP</name>
        <dbReference type="ChEBI" id="CHEBI:30616"/>
    </ligand>
</feature>
<feature type="compositionally biased region" description="Low complexity" evidence="24">
    <location>
        <begin position="1238"/>
        <end position="1250"/>
    </location>
</feature>
<feature type="binding site" evidence="21">
    <location>
        <position position="785"/>
    </location>
    <ligand>
        <name>ATP</name>
        <dbReference type="ChEBI" id="CHEBI:30616"/>
    </ligand>
</feature>
<dbReference type="SFLD" id="SFLDS00003">
    <property type="entry name" value="Haloacid_Dehalogenase"/>
    <property type="match status" value="1"/>
</dbReference>
<feature type="transmembrane region" description="Helical" evidence="23">
    <location>
        <begin position="1121"/>
        <end position="1141"/>
    </location>
</feature>
<dbReference type="GeneID" id="30037865"/>
<dbReference type="Proteomes" id="UP000189580">
    <property type="component" value="Chromosome a"/>
</dbReference>
<dbReference type="GO" id="GO:0090556">
    <property type="term" value="F:phosphatidylserine floppase activity"/>
    <property type="evidence" value="ECO:0007669"/>
    <property type="project" value="RHEA"/>
</dbReference>
<feature type="transmembrane region" description="Helical" evidence="23">
    <location>
        <begin position="976"/>
        <end position="992"/>
    </location>
</feature>
<name>A0A161HKW8_9ASCO</name>
<feature type="binding site" evidence="21">
    <location>
        <position position="918"/>
    </location>
    <ligand>
        <name>ATP</name>
        <dbReference type="ChEBI" id="CHEBI:30616"/>
    </ligand>
</feature>
<evidence type="ECO:0000256" key="23">
    <source>
        <dbReference type="RuleBase" id="RU362033"/>
    </source>
</evidence>
<dbReference type="NCBIfam" id="TIGR01494">
    <property type="entry name" value="ATPase_P-type"/>
    <property type="match status" value="2"/>
</dbReference>
<dbReference type="InterPro" id="IPR044492">
    <property type="entry name" value="P_typ_ATPase_HD_dom"/>
</dbReference>
<feature type="region of interest" description="Disordered" evidence="24">
    <location>
        <begin position="1353"/>
        <end position="1387"/>
    </location>
</feature>
<evidence type="ECO:0000256" key="4">
    <source>
        <dbReference type="ARBA" id="ARBA00022448"/>
    </source>
</evidence>
<proteinExistence type="inferred from homology"/>
<keyword evidence="6 23" id="KW-0812">Transmembrane</keyword>
<keyword evidence="11 23" id="KW-1278">Translocase</keyword>
<dbReference type="InterPro" id="IPR023298">
    <property type="entry name" value="ATPase_P-typ_TM_dom_sf"/>
</dbReference>
<evidence type="ECO:0000256" key="9">
    <source>
        <dbReference type="ARBA" id="ARBA00022840"/>
    </source>
</evidence>
<dbReference type="GO" id="GO:0140346">
    <property type="term" value="F:phosphatidylserine flippase activity"/>
    <property type="evidence" value="ECO:0007669"/>
    <property type="project" value="UniProtKB-ARBA"/>
</dbReference>
<evidence type="ECO:0000256" key="8">
    <source>
        <dbReference type="ARBA" id="ARBA00022741"/>
    </source>
</evidence>
<dbReference type="InterPro" id="IPR001757">
    <property type="entry name" value="P_typ_ATPase"/>
</dbReference>
<dbReference type="EMBL" id="CP014501">
    <property type="protein sequence ID" value="ANB12538.1"/>
    <property type="molecule type" value="Genomic_DNA"/>
</dbReference>
<keyword evidence="9 21" id="KW-0067">ATP-binding</keyword>
<dbReference type="PANTHER" id="PTHR24092:SF180">
    <property type="entry name" value="PHOSPHOLIPID-TRANSPORTING ATPASE DNF1-RELATED"/>
    <property type="match status" value="1"/>
</dbReference>
<dbReference type="Gene3D" id="3.40.50.1000">
    <property type="entry name" value="HAD superfamily/HAD-like"/>
    <property type="match status" value="1"/>
</dbReference>
<dbReference type="Pfam" id="PF16212">
    <property type="entry name" value="PhoLip_ATPase_C"/>
    <property type="match status" value="1"/>
</dbReference>
<dbReference type="InterPro" id="IPR008250">
    <property type="entry name" value="ATPase_P-typ_transduc_dom_A_sf"/>
</dbReference>
<dbReference type="GO" id="GO:0140351">
    <property type="term" value="F:glycosylceramide flippase activity"/>
    <property type="evidence" value="ECO:0007669"/>
    <property type="project" value="UniProtKB-ARBA"/>
</dbReference>
<evidence type="ECO:0000259" key="25">
    <source>
        <dbReference type="Pfam" id="PF16212"/>
    </source>
</evidence>
<evidence type="ECO:0000256" key="7">
    <source>
        <dbReference type="ARBA" id="ARBA00022723"/>
    </source>
</evidence>
<feature type="binding site" evidence="22">
    <location>
        <position position="463"/>
    </location>
    <ligand>
        <name>Mg(2+)</name>
        <dbReference type="ChEBI" id="CHEBI:18420"/>
    </ligand>
</feature>
<dbReference type="FunFam" id="3.40.50.1000:FF:000001">
    <property type="entry name" value="Phospholipid-transporting ATPase IC"/>
    <property type="match status" value="1"/>
</dbReference>
<dbReference type="EC" id="7.6.2.1" evidence="23"/>
<comment type="cofactor">
    <cofactor evidence="1 22">
        <name>Mg(2+)</name>
        <dbReference type="ChEBI" id="CHEBI:18420"/>
    </cofactor>
</comment>
<feature type="binding site" evidence="21">
    <location>
        <position position="889"/>
    </location>
    <ligand>
        <name>ATP</name>
        <dbReference type="ChEBI" id="CHEBI:30616"/>
    </ligand>
</feature>
<dbReference type="RefSeq" id="XP_018735015.1">
    <property type="nucleotide sequence ID" value="XM_018882758.1"/>
</dbReference>
<feature type="active site" description="4-aspartylphosphate intermediate" evidence="20">
    <location>
        <position position="463"/>
    </location>
</feature>
<protein>
    <recommendedName>
        <fullName evidence="23">Phospholipid-transporting ATPase</fullName>
        <ecNumber evidence="23">7.6.2.1</ecNumber>
    </recommendedName>
</protein>
<evidence type="ECO:0000256" key="14">
    <source>
        <dbReference type="ARBA" id="ARBA00023136"/>
    </source>
</evidence>
<feature type="region of interest" description="Disordered" evidence="24">
    <location>
        <begin position="1312"/>
        <end position="1341"/>
    </location>
</feature>
<feature type="binding site" evidence="21">
    <location>
        <position position="919"/>
    </location>
    <ligand>
        <name>ATP</name>
        <dbReference type="ChEBI" id="CHEBI:30616"/>
    </ligand>
</feature>
<feature type="binding site" evidence="21">
    <location>
        <position position="703"/>
    </location>
    <ligand>
        <name>ATP</name>
        <dbReference type="ChEBI" id="CHEBI:30616"/>
    </ligand>
</feature>
<dbReference type="SUPFAM" id="SSF81653">
    <property type="entry name" value="Calcium ATPase, transduction domain A"/>
    <property type="match status" value="1"/>
</dbReference>
<gene>
    <name evidence="26" type="primary">DNF1</name>
    <name evidence="26" type="ORF">AWJ20_794</name>
</gene>
<feature type="transmembrane region" description="Helical" evidence="23">
    <location>
        <begin position="1094"/>
        <end position="1114"/>
    </location>
</feature>
<evidence type="ECO:0000256" key="2">
    <source>
        <dbReference type="ARBA" id="ARBA00004651"/>
    </source>
</evidence>
<feature type="compositionally biased region" description="Polar residues" evidence="24">
    <location>
        <begin position="1360"/>
        <end position="1375"/>
    </location>
</feature>
<feature type="transmembrane region" description="Helical" evidence="23">
    <location>
        <begin position="313"/>
        <end position="329"/>
    </location>
</feature>
<evidence type="ECO:0000256" key="1">
    <source>
        <dbReference type="ARBA" id="ARBA00001946"/>
    </source>
</evidence>
<feature type="binding site" evidence="21">
    <location>
        <position position="463"/>
    </location>
    <ligand>
        <name>ATP</name>
        <dbReference type="ChEBI" id="CHEBI:30616"/>
    </ligand>
</feature>
<dbReference type="GO" id="GO:0007163">
    <property type="term" value="P:establishment or maintenance of cell polarity"/>
    <property type="evidence" value="ECO:0007669"/>
    <property type="project" value="UniProtKB-ARBA"/>
</dbReference>
<keyword evidence="10 22" id="KW-0460">Magnesium</keyword>
<feature type="compositionally biased region" description="Polar residues" evidence="24">
    <location>
        <begin position="1269"/>
        <end position="1280"/>
    </location>
</feature>
<feature type="transmembrane region" description="Helical" evidence="23">
    <location>
        <begin position="349"/>
        <end position="369"/>
    </location>
</feature>
<keyword evidence="4" id="KW-0813">Transport</keyword>
<dbReference type="PANTHER" id="PTHR24092">
    <property type="entry name" value="PROBABLE PHOSPHOLIPID-TRANSPORTING ATPASE"/>
    <property type="match status" value="1"/>
</dbReference>
<organism evidence="26 27">
    <name type="scientific">Sugiyamaella lignohabitans</name>
    <dbReference type="NCBI Taxonomy" id="796027"/>
    <lineage>
        <taxon>Eukaryota</taxon>
        <taxon>Fungi</taxon>
        <taxon>Dikarya</taxon>
        <taxon>Ascomycota</taxon>
        <taxon>Saccharomycotina</taxon>
        <taxon>Dipodascomycetes</taxon>
        <taxon>Dipodascales</taxon>
        <taxon>Trichomonascaceae</taxon>
        <taxon>Sugiyamaella</taxon>
    </lineage>
</organism>
<dbReference type="InterPro" id="IPR006539">
    <property type="entry name" value="P-type_ATPase_IV"/>
</dbReference>
<accession>A0A161HKW8</accession>
<keyword evidence="12 23" id="KW-1133">Transmembrane helix</keyword>
<dbReference type="Gene3D" id="3.40.1110.10">
    <property type="entry name" value="Calcium-transporting ATPase, cytoplasmic domain N"/>
    <property type="match status" value="1"/>
</dbReference>
<evidence type="ECO:0000256" key="16">
    <source>
        <dbReference type="ARBA" id="ARBA00049128"/>
    </source>
</evidence>
<comment type="catalytic activity">
    <reaction evidence="17">
        <text>a beta-D-glucosyl-(1&lt;-&gt;1')-N-acylsphing-4-enine(out) + ATP + H2O = a beta-D-glucosyl-(1&lt;-&gt;1')-N-acylsphing-4-enine(in) + ADP + phosphate + H(+)</text>
        <dbReference type="Rhea" id="RHEA:66036"/>
        <dbReference type="ChEBI" id="CHEBI:15377"/>
        <dbReference type="ChEBI" id="CHEBI:15378"/>
        <dbReference type="ChEBI" id="CHEBI:22801"/>
        <dbReference type="ChEBI" id="CHEBI:30616"/>
        <dbReference type="ChEBI" id="CHEBI:43474"/>
        <dbReference type="ChEBI" id="CHEBI:456216"/>
    </reaction>
    <physiologicalReaction direction="left-to-right" evidence="17">
        <dbReference type="Rhea" id="RHEA:66037"/>
    </physiologicalReaction>
</comment>
<evidence type="ECO:0000256" key="12">
    <source>
        <dbReference type="ARBA" id="ARBA00022989"/>
    </source>
</evidence>
<evidence type="ECO:0000256" key="11">
    <source>
        <dbReference type="ARBA" id="ARBA00022967"/>
    </source>
</evidence>
<evidence type="ECO:0000256" key="21">
    <source>
        <dbReference type="PIRSR" id="PIRSR606539-2"/>
    </source>
</evidence>
<keyword evidence="7 22" id="KW-0479">Metal-binding</keyword>
<keyword evidence="8 21" id="KW-0547">Nucleotide-binding</keyword>
<feature type="binding site" evidence="22">
    <location>
        <position position="915"/>
    </location>
    <ligand>
        <name>Mg(2+)</name>
        <dbReference type="ChEBI" id="CHEBI:18420"/>
    </ligand>
</feature>
<dbReference type="GO" id="GO:1990531">
    <property type="term" value="C:phospholipid-translocating ATPase complex"/>
    <property type="evidence" value="ECO:0007669"/>
    <property type="project" value="UniProtKB-ARBA"/>
</dbReference>
<dbReference type="SUPFAM" id="SSF56784">
    <property type="entry name" value="HAD-like"/>
    <property type="match status" value="1"/>
</dbReference>
<dbReference type="GO" id="GO:0070867">
    <property type="term" value="C:mating projection tip membrane"/>
    <property type="evidence" value="ECO:0007669"/>
    <property type="project" value="UniProtKB-ARBA"/>
</dbReference>
<evidence type="ECO:0000256" key="3">
    <source>
        <dbReference type="ARBA" id="ARBA00008109"/>
    </source>
</evidence>
<feature type="transmembrane region" description="Helical" evidence="23">
    <location>
        <begin position="1004"/>
        <end position="1025"/>
    </location>
</feature>
<dbReference type="SFLD" id="SFLDF00027">
    <property type="entry name" value="p-type_atpase"/>
    <property type="match status" value="1"/>
</dbReference>
<evidence type="ECO:0000256" key="22">
    <source>
        <dbReference type="PIRSR" id="PIRSR606539-3"/>
    </source>
</evidence>
<dbReference type="Gene3D" id="2.70.150.10">
    <property type="entry name" value="Calcium-transporting ATPase, cytoplasmic transduction domain A"/>
    <property type="match status" value="1"/>
</dbReference>
<comment type="catalytic activity">
    <reaction evidence="15 23">
        <text>ATP + H2O + phospholipidSide 1 = ADP + phosphate + phospholipidSide 2.</text>
        <dbReference type="EC" id="7.6.2.1"/>
    </reaction>
</comment>
<evidence type="ECO:0000313" key="27">
    <source>
        <dbReference type="Proteomes" id="UP000189580"/>
    </source>
</evidence>
<feature type="domain" description="P-type ATPase C-terminal" evidence="25">
    <location>
        <begin position="941"/>
        <end position="1190"/>
    </location>
</feature>
<dbReference type="InterPro" id="IPR023214">
    <property type="entry name" value="HAD_sf"/>
</dbReference>
<evidence type="ECO:0000256" key="13">
    <source>
        <dbReference type="ARBA" id="ARBA00023055"/>
    </source>
</evidence>
<evidence type="ECO:0000256" key="24">
    <source>
        <dbReference type="SAM" id="MobiDB-lite"/>
    </source>
</evidence>
<dbReference type="PROSITE" id="PS00154">
    <property type="entry name" value="ATPASE_E1_E2"/>
    <property type="match status" value="1"/>
</dbReference>
<evidence type="ECO:0000256" key="15">
    <source>
        <dbReference type="ARBA" id="ARBA00034036"/>
    </source>
</evidence>
<feature type="binding site" evidence="21">
    <location>
        <position position="464"/>
    </location>
    <ligand>
        <name>ATP</name>
        <dbReference type="ChEBI" id="CHEBI:30616"/>
    </ligand>
</feature>
<dbReference type="Pfam" id="PF13246">
    <property type="entry name" value="Cation_ATPase"/>
    <property type="match status" value="1"/>
</dbReference>
<comment type="catalytic activity">
    <reaction evidence="19">
        <text>a 1,2-diacyl-sn-glycero-3-phosphocholine(out) + ATP + H2O = a 1,2-diacyl-sn-glycero-3-phosphocholine(in) + ADP + phosphate + H(+)</text>
        <dbReference type="Rhea" id="RHEA:38583"/>
        <dbReference type="ChEBI" id="CHEBI:15377"/>
        <dbReference type="ChEBI" id="CHEBI:15378"/>
        <dbReference type="ChEBI" id="CHEBI:30616"/>
        <dbReference type="ChEBI" id="CHEBI:43474"/>
        <dbReference type="ChEBI" id="CHEBI:57643"/>
        <dbReference type="ChEBI" id="CHEBI:456216"/>
    </reaction>
    <physiologicalReaction direction="left-to-right" evidence="19">
        <dbReference type="Rhea" id="RHEA:38584"/>
    </physiologicalReaction>
</comment>
<feature type="transmembrane region" description="Helical" evidence="23">
    <location>
        <begin position="1062"/>
        <end position="1082"/>
    </location>
</feature>
<dbReference type="FunFam" id="3.40.50.1000:FF:000108">
    <property type="entry name" value="Phospholipid-transporting ATPase"/>
    <property type="match status" value="1"/>
</dbReference>
<feature type="compositionally biased region" description="Polar residues" evidence="24">
    <location>
        <begin position="1251"/>
        <end position="1262"/>
    </location>
</feature>
<dbReference type="SUPFAM" id="SSF81660">
    <property type="entry name" value="Metal cation-transporting ATPase, ATP-binding domain N"/>
    <property type="match status" value="1"/>
</dbReference>
<dbReference type="InterPro" id="IPR023299">
    <property type="entry name" value="ATPase_P-typ_cyto_dom_N"/>
</dbReference>
<feature type="compositionally biased region" description="Low complexity" evidence="24">
    <location>
        <begin position="1318"/>
        <end position="1332"/>
    </location>
</feature>
<dbReference type="GO" id="GO:0090554">
    <property type="term" value="F:phosphatidylcholine floppase activity"/>
    <property type="evidence" value="ECO:0007669"/>
    <property type="project" value="RHEA"/>
</dbReference>
<dbReference type="NCBIfam" id="TIGR01652">
    <property type="entry name" value="ATPase-Plipid"/>
    <property type="match status" value="1"/>
</dbReference>
<evidence type="ECO:0000256" key="19">
    <source>
        <dbReference type="ARBA" id="ARBA00052223"/>
    </source>
</evidence>
<dbReference type="InterPro" id="IPR018303">
    <property type="entry name" value="ATPase_P-typ_P_site"/>
</dbReference>
<dbReference type="CDD" id="cd02073">
    <property type="entry name" value="P-type_ATPase_APLT_Dnf-like"/>
    <property type="match status" value="1"/>
</dbReference>
<evidence type="ECO:0000256" key="20">
    <source>
        <dbReference type="PIRSR" id="PIRSR606539-1"/>
    </source>
</evidence>
<evidence type="ECO:0000256" key="5">
    <source>
        <dbReference type="ARBA" id="ARBA00022475"/>
    </source>
</evidence>
<keyword evidence="14 23" id="KW-0472">Membrane</keyword>
<dbReference type="PRINTS" id="PR00119">
    <property type="entry name" value="CATATPASE"/>
</dbReference>
<feature type="binding site" evidence="21">
    <location>
        <position position="784"/>
    </location>
    <ligand>
        <name>ATP</name>
        <dbReference type="ChEBI" id="CHEBI:30616"/>
    </ligand>
</feature>
<evidence type="ECO:0000313" key="26">
    <source>
        <dbReference type="EMBL" id="ANB12538.1"/>
    </source>
</evidence>
<feature type="region of interest" description="Disordered" evidence="24">
    <location>
        <begin position="1238"/>
        <end position="1289"/>
    </location>
</feature>
<feature type="binding site" evidence="21">
    <location>
        <position position="638"/>
    </location>
    <ligand>
        <name>ATP</name>
        <dbReference type="ChEBI" id="CHEBI:30616"/>
    </ligand>
</feature>
<dbReference type="InterPro" id="IPR032630">
    <property type="entry name" value="P_typ_ATPase_c"/>
</dbReference>
<feature type="transmembrane region" description="Helical" evidence="23">
    <location>
        <begin position="396"/>
        <end position="417"/>
    </location>
</feature>
<dbReference type="SUPFAM" id="SSF81665">
    <property type="entry name" value="Calcium ATPase, transmembrane domain M"/>
    <property type="match status" value="1"/>
</dbReference>
<keyword evidence="5" id="KW-1003">Cell membrane</keyword>
<feature type="binding site" evidence="22">
    <location>
        <position position="919"/>
    </location>
    <ligand>
        <name>Mg(2+)</name>
        <dbReference type="ChEBI" id="CHEBI:18420"/>
    </ligand>
</feature>
<reference evidence="26 27" key="1">
    <citation type="submission" date="2016-02" db="EMBL/GenBank/DDBJ databases">
        <title>Complete genome sequence and transcriptome regulation of the pentose utilising yeast Sugiyamaella lignohabitans.</title>
        <authorList>
            <person name="Bellasio M."/>
            <person name="Peymann A."/>
            <person name="Valli M."/>
            <person name="Sipitzky M."/>
            <person name="Graf A."/>
            <person name="Sauer M."/>
            <person name="Marx H."/>
            <person name="Mattanovich D."/>
        </authorList>
    </citation>
    <scope>NUCLEOTIDE SEQUENCE [LARGE SCALE GENOMIC DNA]</scope>
    <source>
        <strain evidence="26 27">CBS 10342</strain>
    </source>
</reference>
<feature type="binding site" evidence="21">
    <location>
        <position position="783"/>
    </location>
    <ligand>
        <name>ATP</name>
        <dbReference type="ChEBI" id="CHEBI:30616"/>
    </ligand>
</feature>
<comment type="catalytic activity">
    <reaction evidence="16">
        <text>a 1,2-diacyl-sn-glycero-3-phosphoethanolamine(out) + ATP + H2O = a 1,2-diacyl-sn-glycero-3-phosphoethanolamine(in) + ADP + phosphate + H(+)</text>
        <dbReference type="Rhea" id="RHEA:66132"/>
        <dbReference type="ChEBI" id="CHEBI:15377"/>
        <dbReference type="ChEBI" id="CHEBI:15378"/>
        <dbReference type="ChEBI" id="CHEBI:30616"/>
        <dbReference type="ChEBI" id="CHEBI:43474"/>
        <dbReference type="ChEBI" id="CHEBI:64612"/>
        <dbReference type="ChEBI" id="CHEBI:456216"/>
    </reaction>
    <physiologicalReaction direction="left-to-right" evidence="16">
        <dbReference type="Rhea" id="RHEA:66133"/>
    </physiologicalReaction>
</comment>
<feature type="binding site" evidence="21">
    <location>
        <position position="597"/>
    </location>
    <ligand>
        <name>ATP</name>
        <dbReference type="ChEBI" id="CHEBI:30616"/>
    </ligand>
</feature>
<dbReference type="GO" id="GO:0005524">
    <property type="term" value="F:ATP binding"/>
    <property type="evidence" value="ECO:0007669"/>
    <property type="project" value="UniProtKB-UniRule"/>
</dbReference>
<feature type="binding site" evidence="21">
    <location>
        <position position="668"/>
    </location>
    <ligand>
        <name>ATP</name>
        <dbReference type="ChEBI" id="CHEBI:30616"/>
    </ligand>
</feature>
<comment type="subcellular location">
    <subcellularLocation>
        <location evidence="2">Cell membrane</location>
        <topology evidence="2">Multi-pass membrane protein</topology>
    </subcellularLocation>
    <subcellularLocation>
        <location evidence="23">Membrane</location>
        <topology evidence="23">Multi-pass membrane protein</topology>
    </subcellularLocation>
</comment>
<dbReference type="SFLD" id="SFLDG00002">
    <property type="entry name" value="C1.7:_P-type_atpase_like"/>
    <property type="match status" value="1"/>
</dbReference>
<dbReference type="GO" id="GO:0000287">
    <property type="term" value="F:magnesium ion binding"/>
    <property type="evidence" value="ECO:0007669"/>
    <property type="project" value="UniProtKB-UniRule"/>
</dbReference>
<feature type="transmembrane region" description="Helical" evidence="23">
    <location>
        <begin position="1161"/>
        <end position="1181"/>
    </location>
</feature>
<keyword evidence="13" id="KW-0445">Lipid transport</keyword>
<dbReference type="GO" id="GO:0006897">
    <property type="term" value="P:endocytosis"/>
    <property type="evidence" value="ECO:0007669"/>
    <property type="project" value="UniProtKB-ARBA"/>
</dbReference>
<sequence>MAAVPIIVIVCITAVKDAIEDYRRTILDLDLNNTATEILAYNHNYNVTDESVSAWRKFKKANTRLMLRIIRAVNRQREKKKLKKMGKPYDSSASGDQIGHELTRATTIYSMRNSYSMSDMGDSTTKDLGNGMRNSYDDSRNPFADSTAHVKDTPVAPIVDNTHPSAGKARFRKDFWKNVRVGDFVRIRNNDEIPADIVVLSTSDGDGACYIETKNLDGESNLKVRQALKCGEGIKHSDDCEKSKFWIESEGPLPNLYAYNGVAKWLDNSENGMGEGIGGSYDYQHDPEQATRSEPISINNVLLRGCSLRNTEWVIGVVIFTGVETKIMLNAGQTPTKRSRISRELNISVMFNFILLFILCFVSGVLNGIEFGKSNTSIDFFEYGSIGGSPPVDGLVTFWAAVILYQSLVPISLYISIEIVKTIQAFFIYSDYHMYYEPIDYPCTPKSWNISDDLGQIEYIFSDKTGTLTQNIMEFKKCTINGMAYGKAYTEAMAGMRKREGIDVVEEAQRMKIEIAADKKEMIRSLQQISDNNQLIDDEVTFISSRFVKDLASGEDREQQRANGHFMLALALCHSVLTEKSKKYPGRLDFKAQSPDEAALVATARDVGFSFLERTQKGVILNVQGVEQEYQILNTLEFNSTRKRMSAIVKFKSGQDGCEKEKILLICKGADSVIYSRLKPGEQEVLRKETALHLEQFANEGLRTLCIAERELTSEEYHDFNRRHELAAAAIVNREEKIEEVADAFERNLTLIGGTAIEDRLQDGVPESIALLSDAGIKLWVLTGDKVETAINIGFSCNLLDNSMELLVIRVDDNSISSATRVISDYLYNYFGMRGDLDDLAEAMENHDPPSPKFAVIIDGDSLKLALSDELKTKFLLLCKQCKSVLCCRVSPAQKAAVVRLVKNTLGVMTLSVGDGANDVAMIQEADVGVGIAGEEGRQAVMSSDYAIGQFRFLTRLLLVHGRWSYKRLAEMIPNFFYKNVVFTFALFWYGIESSFDGAYLFEYTYVMFFNLAFTSLPVIFMGVLDQDVSDVISLHVPQLYRRGILRLEWTQGKFWRYMVDGFYQSFISYFFPYFIYWTGMFESSNGRPLNHRFWMGLAVCSIAVLSCNLYILTNQFRWDWLSLLINVISSLLVYFWSGVYSSSTFSGEFYSAAAEMLGSLIYWAVLLVGVIAALVPHFSLKAYQQIFHPRDIDLIRERWYLGDYDGLEEEAENANSFPTNKGPDIAPYKGSFMGSSMSDGSGATATSATPNSLNKRLSNSMPWKRKSQSPQATDYSFGSDQPREMTSPEYIRFGNDQIKSEEYDFDAIHNDNSQVPYRANSSARRQSYRRQSGIDSQTRQSLDVLRHSLRMEQPMPRSSMDNGIRTSMDTSDLTTAEGLMHVMSRD</sequence>
<comment type="similarity">
    <text evidence="3 23">Belongs to the cation transport ATPase (P-type) (TC 3.A.3) family. Type IV subfamily.</text>
</comment>
<evidence type="ECO:0000256" key="10">
    <source>
        <dbReference type="ARBA" id="ARBA00022842"/>
    </source>
</evidence>
<dbReference type="OrthoDB" id="377733at2759"/>
<feature type="binding site" evidence="21">
    <location>
        <position position="895"/>
    </location>
    <ligand>
        <name>ATP</name>
        <dbReference type="ChEBI" id="CHEBI:30616"/>
    </ligand>
</feature>
<dbReference type="GO" id="GO:0016887">
    <property type="term" value="F:ATP hydrolysis activity"/>
    <property type="evidence" value="ECO:0007669"/>
    <property type="project" value="InterPro"/>
</dbReference>
<keyword evidence="27" id="KW-1185">Reference proteome</keyword>
<dbReference type="InterPro" id="IPR036412">
    <property type="entry name" value="HAD-like_sf"/>
</dbReference>
<dbReference type="KEGG" id="slb:AWJ20_794"/>
<dbReference type="GO" id="GO:0099040">
    <property type="term" value="P:ceramide translocation"/>
    <property type="evidence" value="ECO:0007669"/>
    <property type="project" value="UniProtKB-ARBA"/>
</dbReference>
<evidence type="ECO:0000256" key="18">
    <source>
        <dbReference type="ARBA" id="ARBA00051303"/>
    </source>
</evidence>
<comment type="catalytic activity">
    <reaction evidence="18">
        <text>a 1,2-diacyl-sn-glycero-3-phospho-L-serine(out) + ATP + H2O = a 1,2-diacyl-sn-glycero-3-phospho-L-serine(in) + ADP + phosphate + H(+)</text>
        <dbReference type="Rhea" id="RHEA:38567"/>
        <dbReference type="ChEBI" id="CHEBI:15377"/>
        <dbReference type="ChEBI" id="CHEBI:15378"/>
        <dbReference type="ChEBI" id="CHEBI:30616"/>
        <dbReference type="ChEBI" id="CHEBI:43474"/>
        <dbReference type="ChEBI" id="CHEBI:57262"/>
        <dbReference type="ChEBI" id="CHEBI:456216"/>
    </reaction>
    <physiologicalReaction direction="left-to-right" evidence="18">
        <dbReference type="Rhea" id="RHEA:38568"/>
    </physiologicalReaction>
</comment>